<keyword evidence="2 3" id="KW-0378">Hydrolase</keyword>
<evidence type="ECO:0000256" key="2">
    <source>
        <dbReference type="ARBA" id="ARBA00022801"/>
    </source>
</evidence>
<organism evidence="5 6">
    <name type="scientific">Amycolatopsis carbonis</name>
    <dbReference type="NCBI Taxonomy" id="715471"/>
    <lineage>
        <taxon>Bacteria</taxon>
        <taxon>Bacillati</taxon>
        <taxon>Actinomycetota</taxon>
        <taxon>Actinomycetes</taxon>
        <taxon>Pseudonocardiales</taxon>
        <taxon>Pseudonocardiaceae</taxon>
        <taxon>Amycolatopsis</taxon>
    </lineage>
</organism>
<dbReference type="AlphaFoldDB" id="A0A9Y2N1C8"/>
<dbReference type="KEGG" id="acab:QRX50_19720"/>
<dbReference type="PRINTS" id="PR00502">
    <property type="entry name" value="NUDIXFAMILY"/>
</dbReference>
<dbReference type="Pfam" id="PF00293">
    <property type="entry name" value="NUDIX"/>
    <property type="match status" value="1"/>
</dbReference>
<dbReference type="InterPro" id="IPR020084">
    <property type="entry name" value="NUDIX_hydrolase_CS"/>
</dbReference>
<proteinExistence type="inferred from homology"/>
<dbReference type="InterPro" id="IPR015797">
    <property type="entry name" value="NUDIX_hydrolase-like_dom_sf"/>
</dbReference>
<dbReference type="Pfam" id="PF25969">
    <property type="entry name" value="NUDT9_N"/>
    <property type="match status" value="1"/>
</dbReference>
<dbReference type="PROSITE" id="PS00893">
    <property type="entry name" value="NUDIX_BOX"/>
    <property type="match status" value="1"/>
</dbReference>
<comment type="similarity">
    <text evidence="1 3">Belongs to the Nudix hydrolase family.</text>
</comment>
<dbReference type="PANTHER" id="PTHR13030">
    <property type="entry name" value="NUDIX HYDROLASE"/>
    <property type="match status" value="1"/>
</dbReference>
<dbReference type="Gene3D" id="3.90.79.10">
    <property type="entry name" value="Nucleoside Triphosphate Pyrophosphohydrolase"/>
    <property type="match status" value="1"/>
</dbReference>
<evidence type="ECO:0000259" key="4">
    <source>
        <dbReference type="PROSITE" id="PS51462"/>
    </source>
</evidence>
<dbReference type="PANTHER" id="PTHR13030:SF8">
    <property type="entry name" value="ADP-RIBOSE PYROPHOSPHATASE, MITOCHONDRIAL"/>
    <property type="match status" value="1"/>
</dbReference>
<reference evidence="5 6" key="1">
    <citation type="submission" date="2023-06" db="EMBL/GenBank/DDBJ databases">
        <authorList>
            <person name="Oyuntsetseg B."/>
            <person name="Kim S.B."/>
        </authorList>
    </citation>
    <scope>NUCLEOTIDE SEQUENCE [LARGE SCALE GENOMIC DNA]</scope>
    <source>
        <strain evidence="5 6">2-15</strain>
    </source>
</reference>
<evidence type="ECO:0000256" key="1">
    <source>
        <dbReference type="ARBA" id="ARBA00005582"/>
    </source>
</evidence>
<evidence type="ECO:0000313" key="6">
    <source>
        <dbReference type="Proteomes" id="UP001236014"/>
    </source>
</evidence>
<gene>
    <name evidence="5" type="ORF">QRX50_19720</name>
</gene>
<dbReference type="InterPro" id="IPR000086">
    <property type="entry name" value="NUDIX_hydrolase_dom"/>
</dbReference>
<dbReference type="RefSeq" id="WP_285973407.1">
    <property type="nucleotide sequence ID" value="NZ_CP127294.1"/>
</dbReference>
<dbReference type="Proteomes" id="UP001236014">
    <property type="component" value="Chromosome"/>
</dbReference>
<keyword evidence="6" id="KW-1185">Reference proteome</keyword>
<accession>A0A9Y2N1C8</accession>
<protein>
    <submittedName>
        <fullName evidence="5">NUDIX domain-containing protein</fullName>
    </submittedName>
</protein>
<dbReference type="InterPro" id="IPR039989">
    <property type="entry name" value="NUDT9"/>
</dbReference>
<evidence type="ECO:0000256" key="3">
    <source>
        <dbReference type="RuleBase" id="RU003476"/>
    </source>
</evidence>
<dbReference type="GO" id="GO:0047631">
    <property type="term" value="F:ADP-ribose diphosphatase activity"/>
    <property type="evidence" value="ECO:0007669"/>
    <property type="project" value="InterPro"/>
</dbReference>
<dbReference type="PROSITE" id="PS51462">
    <property type="entry name" value="NUDIX"/>
    <property type="match status" value="1"/>
</dbReference>
<name>A0A9Y2N1C8_9PSEU</name>
<dbReference type="InterPro" id="IPR020476">
    <property type="entry name" value="Nudix_hydrolase"/>
</dbReference>
<sequence>MAEALDTVLVGLAAMRKGRDAESLGDETTLKDRPGDTGLAWDERLLRDVCGLLAHLEGVRSAGIRAHTRDGGSYGQLAAAMGVPRATAQRCRDDLGEPGPAELWATGSRSGVSHAGSRVPDTMRSWSTPWPGYIPVDITPSELVGAGLERSVREGWADPYATPSDVPDWADRQAAALVPYRLDERRRPLNPTGRTGRCGRHLGKWGENQAADPIVVAGAGGAEPQVLLILRQDCAEWAIPGGMVDPGETAERALVRELREETDVDLAGMDPKILTRTYVDDWRNTDHAWASSTVALYQIEEPLTATAGDDAAAVLWGPFASLDGLVTAIEGAGGKLYEGHRPLLSAALKHLRDV</sequence>
<feature type="domain" description="Nudix hydrolase" evidence="4">
    <location>
        <begin position="206"/>
        <end position="342"/>
    </location>
</feature>
<dbReference type="EMBL" id="CP127294">
    <property type="protein sequence ID" value="WIX82842.1"/>
    <property type="molecule type" value="Genomic_DNA"/>
</dbReference>
<evidence type="ECO:0000313" key="5">
    <source>
        <dbReference type="EMBL" id="WIX82842.1"/>
    </source>
</evidence>
<dbReference type="SUPFAM" id="SSF55811">
    <property type="entry name" value="Nudix"/>
    <property type="match status" value="1"/>
</dbReference>